<proteinExistence type="inferred from homology"/>
<dbReference type="EC" id="3.4.11.1" evidence="8"/>
<dbReference type="Pfam" id="PF02789">
    <property type="entry name" value="Peptidase_M17_N"/>
    <property type="match status" value="1"/>
</dbReference>
<dbReference type="InterPro" id="IPR023042">
    <property type="entry name" value="Peptidase_M17_leu_NH2_pept"/>
</dbReference>
<dbReference type="PANTHER" id="PTHR11963:SF23">
    <property type="entry name" value="CYTOSOL AMINOPEPTIDASE"/>
    <property type="match status" value="1"/>
</dbReference>
<reference evidence="11" key="1">
    <citation type="submission" date="2011-02" db="EMBL/GenBank/DDBJ databases">
        <title>The complete genome of Planctomyces brasiliensis DSM 5305.</title>
        <authorList>
            <person name="Lucas S."/>
            <person name="Copeland A."/>
            <person name="Lapidus A."/>
            <person name="Bruce D."/>
            <person name="Goodwin L."/>
            <person name="Pitluck S."/>
            <person name="Kyrpides N."/>
            <person name="Mavromatis K."/>
            <person name="Pagani I."/>
            <person name="Ivanova N."/>
            <person name="Ovchinnikova G."/>
            <person name="Lu M."/>
            <person name="Detter J.C."/>
            <person name="Han C."/>
            <person name="Land M."/>
            <person name="Hauser L."/>
            <person name="Markowitz V."/>
            <person name="Cheng J.-F."/>
            <person name="Hugenholtz P."/>
            <person name="Woyke T."/>
            <person name="Wu D."/>
            <person name="Tindall B."/>
            <person name="Pomrenke H.G."/>
            <person name="Brambilla E."/>
            <person name="Klenk H.-P."/>
            <person name="Eisen J.A."/>
        </authorList>
    </citation>
    <scope>NUCLEOTIDE SEQUENCE [LARGE SCALE GENOMIC DNA]</scope>
    <source>
        <strain evidence="11">ATCC 49424 / DSM 5305 / JCM 21570 / NBRC 103401 / IFAM 1448</strain>
    </source>
</reference>
<dbReference type="GO" id="GO:0070006">
    <property type="term" value="F:metalloaminopeptidase activity"/>
    <property type="evidence" value="ECO:0007669"/>
    <property type="project" value="InterPro"/>
</dbReference>
<evidence type="ECO:0000256" key="6">
    <source>
        <dbReference type="ARBA" id="ARBA00022801"/>
    </source>
</evidence>
<dbReference type="InterPro" id="IPR008283">
    <property type="entry name" value="Peptidase_M17_N"/>
</dbReference>
<evidence type="ECO:0000256" key="8">
    <source>
        <dbReference type="HAMAP-Rule" id="MF_00181"/>
    </source>
</evidence>
<evidence type="ECO:0000313" key="10">
    <source>
        <dbReference type="EMBL" id="ADY59178.1"/>
    </source>
</evidence>
<feature type="binding site" evidence="8">
    <location>
        <position position="260"/>
    </location>
    <ligand>
        <name>Mn(2+)</name>
        <dbReference type="ChEBI" id="CHEBI:29035"/>
        <label>2</label>
    </ligand>
</feature>
<dbReference type="PANTHER" id="PTHR11963">
    <property type="entry name" value="LEUCINE AMINOPEPTIDASE-RELATED"/>
    <property type="match status" value="1"/>
</dbReference>
<comment type="similarity">
    <text evidence="3 8">Belongs to the peptidase M17 family.</text>
</comment>
<dbReference type="CDD" id="cd00433">
    <property type="entry name" value="Peptidase_M17"/>
    <property type="match status" value="1"/>
</dbReference>
<dbReference type="Gene3D" id="3.40.630.10">
    <property type="entry name" value="Zn peptidases"/>
    <property type="match status" value="1"/>
</dbReference>
<keyword evidence="8" id="KW-0479">Metal-binding</keyword>
<protein>
    <recommendedName>
        <fullName evidence="8">Probable cytosol aminopeptidase</fullName>
        <ecNumber evidence="8">3.4.11.1</ecNumber>
    </recommendedName>
    <alternativeName>
        <fullName evidence="8">Leucine aminopeptidase</fullName>
        <shortName evidence="8">LAP</shortName>
        <ecNumber evidence="8">3.4.11.10</ecNumber>
    </alternativeName>
    <alternativeName>
        <fullName evidence="8">Leucyl aminopeptidase</fullName>
    </alternativeName>
</protein>
<feature type="binding site" evidence="8">
    <location>
        <position position="339"/>
    </location>
    <ligand>
        <name>Mn(2+)</name>
        <dbReference type="ChEBI" id="CHEBI:29035"/>
        <label>1</label>
    </ligand>
</feature>
<dbReference type="Gene3D" id="3.40.220.10">
    <property type="entry name" value="Leucine Aminopeptidase, subunit E, domain 1"/>
    <property type="match status" value="1"/>
</dbReference>
<dbReference type="eggNOG" id="COG0260">
    <property type="taxonomic scope" value="Bacteria"/>
</dbReference>
<feature type="binding site" evidence="8">
    <location>
        <position position="339"/>
    </location>
    <ligand>
        <name>Mn(2+)</name>
        <dbReference type="ChEBI" id="CHEBI:29035"/>
        <label>2</label>
    </ligand>
</feature>
<comment type="subcellular location">
    <subcellularLocation>
        <location evidence="8">Cytoplasm</location>
    </subcellularLocation>
</comment>
<comment type="catalytic activity">
    <reaction evidence="2 8">
        <text>Release of an N-terminal amino acid, preferentially leucine, but not glutamic or aspartic acids.</text>
        <dbReference type="EC" id="3.4.11.10"/>
    </reaction>
</comment>
<feature type="binding site" evidence="8">
    <location>
        <position position="260"/>
    </location>
    <ligand>
        <name>Mn(2+)</name>
        <dbReference type="ChEBI" id="CHEBI:29035"/>
        <label>1</label>
    </ligand>
</feature>
<dbReference type="HOGENOM" id="CLU_013734_2_2_0"/>
<dbReference type="GO" id="GO:0006508">
    <property type="term" value="P:proteolysis"/>
    <property type="evidence" value="ECO:0007669"/>
    <property type="project" value="UniProtKB-KW"/>
</dbReference>
<keyword evidence="11" id="KW-1185">Reference proteome</keyword>
<keyword evidence="8" id="KW-0963">Cytoplasm</keyword>
<dbReference type="STRING" id="756272.Plabr_1567"/>
<evidence type="ECO:0000313" key="11">
    <source>
        <dbReference type="Proteomes" id="UP000006860"/>
    </source>
</evidence>
<evidence type="ECO:0000256" key="2">
    <source>
        <dbReference type="ARBA" id="ARBA00000967"/>
    </source>
</evidence>
<dbReference type="PRINTS" id="PR00481">
    <property type="entry name" value="LAMNOPPTDASE"/>
</dbReference>
<evidence type="ECO:0000256" key="7">
    <source>
        <dbReference type="ARBA" id="ARBA00023211"/>
    </source>
</evidence>
<evidence type="ECO:0000256" key="1">
    <source>
        <dbReference type="ARBA" id="ARBA00000135"/>
    </source>
</evidence>
<dbReference type="RefSeq" id="WP_013627906.1">
    <property type="nucleotide sequence ID" value="NC_015174.1"/>
</dbReference>
<dbReference type="NCBIfam" id="NF002073">
    <property type="entry name" value="PRK00913.1-2"/>
    <property type="match status" value="1"/>
</dbReference>
<feature type="active site" evidence="8">
    <location>
        <position position="267"/>
    </location>
</feature>
<dbReference type="KEGG" id="pbs:Plabr_1567"/>
<organism evidence="10 11">
    <name type="scientific">Rubinisphaera brasiliensis (strain ATCC 49424 / DSM 5305 / JCM 21570 / IAM 15109 / NBRC 103401 / IFAM 1448)</name>
    <name type="common">Planctomyces brasiliensis</name>
    <dbReference type="NCBI Taxonomy" id="756272"/>
    <lineage>
        <taxon>Bacteria</taxon>
        <taxon>Pseudomonadati</taxon>
        <taxon>Planctomycetota</taxon>
        <taxon>Planctomycetia</taxon>
        <taxon>Planctomycetales</taxon>
        <taxon>Planctomycetaceae</taxon>
        <taxon>Rubinisphaera</taxon>
    </lineage>
</organism>
<feature type="active site" evidence="8">
    <location>
        <position position="341"/>
    </location>
</feature>
<dbReference type="InterPro" id="IPR000819">
    <property type="entry name" value="Peptidase_M17_C"/>
</dbReference>
<keyword evidence="6 8" id="KW-0378">Hydrolase</keyword>
<dbReference type="SUPFAM" id="SSF52949">
    <property type="entry name" value="Macro domain-like"/>
    <property type="match status" value="1"/>
</dbReference>
<keyword evidence="4 8" id="KW-0031">Aminopeptidase</keyword>
<feature type="domain" description="Cytosol aminopeptidase" evidence="9">
    <location>
        <begin position="335"/>
        <end position="342"/>
    </location>
</feature>
<dbReference type="Pfam" id="PF00883">
    <property type="entry name" value="Peptidase_M17"/>
    <property type="match status" value="1"/>
</dbReference>
<comment type="catalytic activity">
    <reaction evidence="1 8">
        <text>Release of an N-terminal amino acid, Xaa-|-Yaa-, in which Xaa is preferably Leu, but may be other amino acids including Pro although not Arg or Lys, and Yaa may be Pro. Amino acid amides and methyl esters are also readily hydrolyzed, but rates on arylamides are exceedingly low.</text>
        <dbReference type="EC" id="3.4.11.1"/>
    </reaction>
</comment>
<evidence type="ECO:0000256" key="5">
    <source>
        <dbReference type="ARBA" id="ARBA00022670"/>
    </source>
</evidence>
<dbReference type="GO" id="GO:0005737">
    <property type="term" value="C:cytoplasm"/>
    <property type="evidence" value="ECO:0007669"/>
    <property type="project" value="UniProtKB-SubCell"/>
</dbReference>
<dbReference type="EMBL" id="CP002546">
    <property type="protein sequence ID" value="ADY59178.1"/>
    <property type="molecule type" value="Genomic_DNA"/>
</dbReference>
<evidence type="ECO:0000256" key="4">
    <source>
        <dbReference type="ARBA" id="ARBA00022438"/>
    </source>
</evidence>
<feature type="binding site" evidence="8">
    <location>
        <position position="255"/>
    </location>
    <ligand>
        <name>Mn(2+)</name>
        <dbReference type="ChEBI" id="CHEBI:29035"/>
        <label>2</label>
    </ligand>
</feature>
<comment type="function">
    <text evidence="8">Presumably involved in the processing and regular turnover of intracellular proteins. Catalyzes the removal of unsubstituted N-terminal amino acids from various peptides.</text>
</comment>
<evidence type="ECO:0000259" key="9">
    <source>
        <dbReference type="PROSITE" id="PS00631"/>
    </source>
</evidence>
<dbReference type="HAMAP" id="MF_00181">
    <property type="entry name" value="Cytosol_peptidase_M17"/>
    <property type="match status" value="1"/>
</dbReference>
<evidence type="ECO:0000256" key="3">
    <source>
        <dbReference type="ARBA" id="ARBA00009528"/>
    </source>
</evidence>
<dbReference type="AlphaFoldDB" id="F0SRQ5"/>
<keyword evidence="5 8" id="KW-0645">Protease</keyword>
<dbReference type="Proteomes" id="UP000006860">
    <property type="component" value="Chromosome"/>
</dbReference>
<gene>
    <name evidence="8" type="primary">pepA</name>
    <name evidence="10" type="ordered locus">Plabr_1567</name>
</gene>
<dbReference type="SUPFAM" id="SSF53187">
    <property type="entry name" value="Zn-dependent exopeptidases"/>
    <property type="match status" value="1"/>
</dbReference>
<feature type="binding site" evidence="8">
    <location>
        <position position="278"/>
    </location>
    <ligand>
        <name>Mn(2+)</name>
        <dbReference type="ChEBI" id="CHEBI:29035"/>
        <label>2</label>
    </ligand>
</feature>
<dbReference type="GO" id="GO:0030145">
    <property type="term" value="F:manganese ion binding"/>
    <property type="evidence" value="ECO:0007669"/>
    <property type="project" value="UniProtKB-UniRule"/>
</dbReference>
<comment type="cofactor">
    <cofactor evidence="8">
        <name>Mn(2+)</name>
        <dbReference type="ChEBI" id="CHEBI:29035"/>
    </cofactor>
    <text evidence="8">Binds 2 manganese ions per subunit.</text>
</comment>
<feature type="binding site" evidence="8">
    <location>
        <position position="337"/>
    </location>
    <ligand>
        <name>Mn(2+)</name>
        <dbReference type="ChEBI" id="CHEBI:29035"/>
        <label>1</label>
    </ligand>
</feature>
<dbReference type="EC" id="3.4.11.10" evidence="8"/>
<dbReference type="InterPro" id="IPR011356">
    <property type="entry name" value="Leucine_aapep/pepB"/>
</dbReference>
<name>F0SRQ5_RUBBR</name>
<dbReference type="InterPro" id="IPR043472">
    <property type="entry name" value="Macro_dom-like"/>
</dbReference>
<sequence>MALVVNREWNTDTQFDWTVVFVQTGDSVRVPEAAPQPIVDFVEQLNEAGDLPRKLGDTRRQYAFGAANSTRVLVVSLGDKKTESLTPGDLYRAFSIAARATCDQADRNVAVLLPEMKACGLQTAATAFTMGPQGQGIYQQDSKRHPFASVHLISAIDEADAAVEKGAITGRAINLTRDLINRGAHEVSPATFADRAAQVAASTGLTCRIFDQVQLEAERMGSMLAVARGSDLEPRMVVLEYRGAGDAPFTGFVGKGVTYDSGGLSLKPSDGMKTMKSDMSGAATVLGLMQAIAEAKLPVNVRGYMGLVENMISGRAYRLGDVLTARNGVTIEVMNTDAEGRLVLADVLSFAVDEGCEKLVDLATLTGSCVVALGEDYAGLFTNEQSWAEEVLAAAKSAGELVWQLPMDDAFADQLRSDVADCKNVGTRWGGSITAAKFLQKFVGDTPWVHLDIAGPAFLTDTKPYREGGASGVMIRSLLQLVESLQAKG</sequence>
<keyword evidence="7 8" id="KW-0464">Manganese</keyword>
<accession>F0SRQ5</accession>
<dbReference type="PROSITE" id="PS00631">
    <property type="entry name" value="CYTOSOL_AP"/>
    <property type="match status" value="1"/>
</dbReference>